<dbReference type="PANTHER" id="PTHR24388">
    <property type="entry name" value="ZINC FINGER PROTEIN"/>
    <property type="match status" value="1"/>
</dbReference>
<feature type="region of interest" description="Disordered" evidence="9">
    <location>
        <begin position="124"/>
        <end position="144"/>
    </location>
</feature>
<feature type="compositionally biased region" description="Polar residues" evidence="9">
    <location>
        <begin position="124"/>
        <end position="136"/>
    </location>
</feature>
<proteinExistence type="inferred from homology"/>
<evidence type="ECO:0000256" key="7">
    <source>
        <dbReference type="ARBA" id="ARBA00037948"/>
    </source>
</evidence>
<evidence type="ECO:0000313" key="12">
    <source>
        <dbReference type="Proteomes" id="UP001642540"/>
    </source>
</evidence>
<keyword evidence="4 8" id="KW-0863">Zinc-finger</keyword>
<dbReference type="InterPro" id="IPR050527">
    <property type="entry name" value="Snail/Krueppel_Znf"/>
</dbReference>
<evidence type="ECO:0000256" key="9">
    <source>
        <dbReference type="SAM" id="MobiDB-lite"/>
    </source>
</evidence>
<sequence>MSAQIYVGGSGEYQVIIPNQGVIQKTKEQCSPIDPETHLTLSPHPYFQNYDISHGHDPPLFARQSDSVFMSTRENHFKTQAQISASKSLKFECDICHQLFSEQFKFFEHLKGHYEKGLPEQIQVDKSSGKPCQNLGTDGDSQESNTVQKFDICQTVVDKKEVQERTAGVVLNSPPIPKPTELELPPPPPPPIYEKSQSTTSQVSTDAGKDKPPANKSSKRKKGEKSKLSCQRCKRTFRKVENFQLHTSCCQQIPNDEIPETAKAKGSASKQKKLSQRTGNDDGSDVGRANITQTERVEIPRKTTKKSVKSPPKQPRIPDDTKSNDDHDHDIGDGEFHVGFDDDELDEEQTEMMYLDSNICPSCDEMCESKANLEEHIRNLHPEVLAIDAGDGKTSKKKKGAAKKPDVLKCQQCHRVFNHRNSLVYHIRSHTGIRPYKCEVCNKRFFATSALKVHHRLHSGEKPFNCVQCGRNFRQWGDLKYHKISIHSDIRQYQCEFCGKDFARNYSLIVHRRIHTGERNYKCEFCSKCFRAASYLQNHRRIHTGEKPHACTICSKPFRVRSDMKRHMASHSRDIKVAQVSIVNAIPVTITSTPVSVVSSIGTSVLQHVPILPKQSPQNVVNAADVASTSIIHREANPQDTFKTALCVPIPIVSQATSPTTTVITGETINISLSDGGVHHHHTAEILQNGVTALQTGPEGMTIYGEYQETELITTDGARTGTVVLLPLGHHHYLQN</sequence>
<dbReference type="Pfam" id="PF00096">
    <property type="entry name" value="zf-C2H2"/>
    <property type="match status" value="4"/>
</dbReference>
<dbReference type="SMART" id="SM00355">
    <property type="entry name" value="ZnF_C2H2"/>
    <property type="match status" value="9"/>
</dbReference>
<evidence type="ECO:0000256" key="3">
    <source>
        <dbReference type="ARBA" id="ARBA00022737"/>
    </source>
</evidence>
<evidence type="ECO:0000256" key="5">
    <source>
        <dbReference type="ARBA" id="ARBA00022833"/>
    </source>
</evidence>
<evidence type="ECO:0000256" key="1">
    <source>
        <dbReference type="ARBA" id="ARBA00004123"/>
    </source>
</evidence>
<accession>A0ABP1R8N3</accession>
<feature type="domain" description="C2H2-type" evidence="10">
    <location>
        <begin position="408"/>
        <end position="435"/>
    </location>
</feature>
<protein>
    <recommendedName>
        <fullName evidence="10">C2H2-type domain-containing protein</fullName>
    </recommendedName>
</protein>
<organism evidence="11 12">
    <name type="scientific">Orchesella dallaii</name>
    <dbReference type="NCBI Taxonomy" id="48710"/>
    <lineage>
        <taxon>Eukaryota</taxon>
        <taxon>Metazoa</taxon>
        <taxon>Ecdysozoa</taxon>
        <taxon>Arthropoda</taxon>
        <taxon>Hexapoda</taxon>
        <taxon>Collembola</taxon>
        <taxon>Entomobryomorpha</taxon>
        <taxon>Entomobryoidea</taxon>
        <taxon>Orchesellidae</taxon>
        <taxon>Orchesellinae</taxon>
        <taxon>Orchesella</taxon>
    </lineage>
</organism>
<reference evidence="11 12" key="1">
    <citation type="submission" date="2024-08" db="EMBL/GenBank/DDBJ databases">
        <authorList>
            <person name="Cucini C."/>
            <person name="Frati F."/>
        </authorList>
    </citation>
    <scope>NUCLEOTIDE SEQUENCE [LARGE SCALE GENOMIC DNA]</scope>
</reference>
<dbReference type="Proteomes" id="UP001642540">
    <property type="component" value="Unassembled WGS sequence"/>
</dbReference>
<comment type="similarity">
    <text evidence="7">Belongs to the snail C2H2-type zinc-finger protein family.</text>
</comment>
<evidence type="ECO:0000256" key="4">
    <source>
        <dbReference type="ARBA" id="ARBA00022771"/>
    </source>
</evidence>
<feature type="domain" description="C2H2-type" evidence="10">
    <location>
        <begin position="549"/>
        <end position="576"/>
    </location>
</feature>
<feature type="domain" description="C2H2-type" evidence="10">
    <location>
        <begin position="493"/>
        <end position="520"/>
    </location>
</feature>
<evidence type="ECO:0000256" key="8">
    <source>
        <dbReference type="PROSITE-ProRule" id="PRU00042"/>
    </source>
</evidence>
<evidence type="ECO:0000259" key="10">
    <source>
        <dbReference type="PROSITE" id="PS50157"/>
    </source>
</evidence>
<evidence type="ECO:0000313" key="11">
    <source>
        <dbReference type="EMBL" id="CAL8120147.1"/>
    </source>
</evidence>
<dbReference type="InterPro" id="IPR013087">
    <property type="entry name" value="Znf_C2H2_type"/>
</dbReference>
<dbReference type="SUPFAM" id="SSF57667">
    <property type="entry name" value="beta-beta-alpha zinc fingers"/>
    <property type="match status" value="3"/>
</dbReference>
<gene>
    <name evidence="11" type="ORF">ODALV1_LOCUS18873</name>
</gene>
<evidence type="ECO:0000256" key="2">
    <source>
        <dbReference type="ARBA" id="ARBA00022723"/>
    </source>
</evidence>
<dbReference type="InterPro" id="IPR036236">
    <property type="entry name" value="Znf_C2H2_sf"/>
</dbReference>
<keyword evidence="6" id="KW-0539">Nucleus</keyword>
<feature type="region of interest" description="Disordered" evidence="9">
    <location>
        <begin position="168"/>
        <end position="230"/>
    </location>
</feature>
<feature type="compositionally biased region" description="Polar residues" evidence="9">
    <location>
        <begin position="195"/>
        <end position="205"/>
    </location>
</feature>
<feature type="compositionally biased region" description="Pro residues" evidence="9">
    <location>
        <begin position="174"/>
        <end position="192"/>
    </location>
</feature>
<name>A0ABP1R8N3_9HEXA</name>
<dbReference type="Gene3D" id="3.30.160.60">
    <property type="entry name" value="Classic Zinc Finger"/>
    <property type="match status" value="6"/>
</dbReference>
<dbReference type="PROSITE" id="PS50157">
    <property type="entry name" value="ZINC_FINGER_C2H2_2"/>
    <property type="match status" value="7"/>
</dbReference>
<keyword evidence="3" id="KW-0677">Repeat</keyword>
<comment type="subcellular location">
    <subcellularLocation>
        <location evidence="1">Nucleus</location>
    </subcellularLocation>
</comment>
<feature type="domain" description="C2H2-type" evidence="10">
    <location>
        <begin position="521"/>
        <end position="548"/>
    </location>
</feature>
<keyword evidence="12" id="KW-1185">Reference proteome</keyword>
<dbReference type="PANTHER" id="PTHR24388:SF54">
    <property type="entry name" value="PROTEIN ESCARGOT"/>
    <property type="match status" value="1"/>
</dbReference>
<keyword evidence="5" id="KW-0862">Zinc</keyword>
<feature type="compositionally biased region" description="Basic and acidic residues" evidence="9">
    <location>
        <begin position="316"/>
        <end position="338"/>
    </location>
</feature>
<feature type="region of interest" description="Disordered" evidence="9">
    <location>
        <begin position="261"/>
        <end position="338"/>
    </location>
</feature>
<feature type="domain" description="C2H2-type" evidence="10">
    <location>
        <begin position="436"/>
        <end position="463"/>
    </location>
</feature>
<dbReference type="PROSITE" id="PS00028">
    <property type="entry name" value="ZINC_FINGER_C2H2_1"/>
    <property type="match status" value="8"/>
</dbReference>
<comment type="caution">
    <text evidence="11">The sequence shown here is derived from an EMBL/GenBank/DDBJ whole genome shotgun (WGS) entry which is preliminary data.</text>
</comment>
<dbReference type="EMBL" id="CAXLJM020000062">
    <property type="protein sequence ID" value="CAL8120147.1"/>
    <property type="molecule type" value="Genomic_DNA"/>
</dbReference>
<evidence type="ECO:0000256" key="6">
    <source>
        <dbReference type="ARBA" id="ARBA00023242"/>
    </source>
</evidence>
<feature type="domain" description="C2H2-type" evidence="10">
    <location>
        <begin position="464"/>
        <end position="492"/>
    </location>
</feature>
<keyword evidence="2" id="KW-0479">Metal-binding</keyword>
<feature type="domain" description="C2H2-type" evidence="10">
    <location>
        <begin position="91"/>
        <end position="113"/>
    </location>
</feature>